<comment type="subcellular location">
    <subcellularLocation>
        <location evidence="1">Endomembrane system</location>
        <topology evidence="1">Multi-pass membrane protein</topology>
    </subcellularLocation>
</comment>
<dbReference type="GO" id="GO:0005765">
    <property type="term" value="C:lysosomal membrane"/>
    <property type="evidence" value="ECO:0007669"/>
    <property type="project" value="TreeGrafter"/>
</dbReference>
<feature type="transmembrane region" description="Helical" evidence="6">
    <location>
        <begin position="12"/>
        <end position="33"/>
    </location>
</feature>
<feature type="transmembrane region" description="Helical" evidence="6">
    <location>
        <begin position="159"/>
        <end position="179"/>
    </location>
</feature>
<evidence type="ECO:0000256" key="2">
    <source>
        <dbReference type="ARBA" id="ARBA00022448"/>
    </source>
</evidence>
<dbReference type="OrthoDB" id="370281at2759"/>
<evidence type="ECO:0000256" key="3">
    <source>
        <dbReference type="ARBA" id="ARBA00022692"/>
    </source>
</evidence>
<evidence type="ECO:0000313" key="7">
    <source>
        <dbReference type="EMBL" id="PAV85991.1"/>
    </source>
</evidence>
<evidence type="ECO:0000256" key="4">
    <source>
        <dbReference type="ARBA" id="ARBA00022989"/>
    </source>
</evidence>
<reference evidence="7 8" key="1">
    <citation type="journal article" date="2017" name="Curr. Biol.">
        <title>Genome architecture and evolution of a unichromosomal asexual nematode.</title>
        <authorList>
            <person name="Fradin H."/>
            <person name="Zegar C."/>
            <person name="Gutwein M."/>
            <person name="Lucas J."/>
            <person name="Kovtun M."/>
            <person name="Corcoran D."/>
            <person name="Baugh L.R."/>
            <person name="Kiontke K."/>
            <person name="Gunsalus K."/>
            <person name="Fitch D.H."/>
            <person name="Piano F."/>
        </authorList>
    </citation>
    <scope>NUCLEOTIDE SEQUENCE [LARGE SCALE GENOMIC DNA]</scope>
    <source>
        <strain evidence="7">PF1309</strain>
    </source>
</reference>
<dbReference type="AlphaFoldDB" id="A0A2A2LIG7"/>
<organism evidence="7 8">
    <name type="scientific">Diploscapter pachys</name>
    <dbReference type="NCBI Taxonomy" id="2018661"/>
    <lineage>
        <taxon>Eukaryota</taxon>
        <taxon>Metazoa</taxon>
        <taxon>Ecdysozoa</taxon>
        <taxon>Nematoda</taxon>
        <taxon>Chromadorea</taxon>
        <taxon>Rhabditida</taxon>
        <taxon>Rhabditina</taxon>
        <taxon>Rhabditomorpha</taxon>
        <taxon>Rhabditoidea</taxon>
        <taxon>Rhabditidae</taxon>
        <taxon>Diploscapter</taxon>
    </lineage>
</organism>
<evidence type="ECO:0000256" key="1">
    <source>
        <dbReference type="ARBA" id="ARBA00004127"/>
    </source>
</evidence>
<evidence type="ECO:0000256" key="5">
    <source>
        <dbReference type="ARBA" id="ARBA00023136"/>
    </source>
</evidence>
<dbReference type="InterPro" id="IPR036259">
    <property type="entry name" value="MFS_trans_sf"/>
</dbReference>
<dbReference type="PANTHER" id="PTHR23510:SF3">
    <property type="entry name" value="MAJOR FACILITATOR SUPERFAMILY DOMAIN-CONTAINING PROTEIN 8"/>
    <property type="match status" value="1"/>
</dbReference>
<protein>
    <submittedName>
        <fullName evidence="7">Uncharacterized protein</fullName>
    </submittedName>
</protein>
<dbReference type="STRING" id="2018661.A0A2A2LIG7"/>
<dbReference type="GO" id="GO:0012505">
    <property type="term" value="C:endomembrane system"/>
    <property type="evidence" value="ECO:0007669"/>
    <property type="project" value="UniProtKB-SubCell"/>
</dbReference>
<comment type="caution">
    <text evidence="7">The sequence shown here is derived from an EMBL/GenBank/DDBJ whole genome shotgun (WGS) entry which is preliminary data.</text>
</comment>
<dbReference type="EMBL" id="LIAE01006711">
    <property type="protein sequence ID" value="PAV85991.1"/>
    <property type="molecule type" value="Genomic_DNA"/>
</dbReference>
<keyword evidence="8" id="KW-1185">Reference proteome</keyword>
<feature type="transmembrane region" description="Helical" evidence="6">
    <location>
        <begin position="102"/>
        <end position="128"/>
    </location>
</feature>
<gene>
    <name evidence="7" type="ORF">WR25_26551</name>
</gene>
<accession>A0A2A2LIG7</accession>
<keyword evidence="3 6" id="KW-0812">Transmembrane</keyword>
<dbReference type="InterPro" id="IPR051068">
    <property type="entry name" value="MFS_Domain-Containing_Protein"/>
</dbReference>
<dbReference type="SUPFAM" id="SSF103473">
    <property type="entry name" value="MFS general substrate transporter"/>
    <property type="match status" value="1"/>
</dbReference>
<sequence>MYNWTNSEAILYNGIFVMCSCVVSVTFYFLFGLTKLGEFDKRKMILTGLIMFIVYLLIDYPWFFYDGPLTFIPENTTTREVGGCERSYDWCASTVRVPMIPYLISFFINGIGFPFICAPGASLFSLILGPRRQQRYSSYWYKLYFEVFRMLYEVSGYKYVILVQLIVAFAATLSVVLFYKQLQPLQMKPKLGKSASYKNGIFYVL</sequence>
<keyword evidence="2" id="KW-0813">Transport</keyword>
<evidence type="ECO:0000313" key="8">
    <source>
        <dbReference type="Proteomes" id="UP000218231"/>
    </source>
</evidence>
<name>A0A2A2LIG7_9BILA</name>
<keyword evidence="4 6" id="KW-1133">Transmembrane helix</keyword>
<dbReference type="Proteomes" id="UP000218231">
    <property type="component" value="Unassembled WGS sequence"/>
</dbReference>
<evidence type="ECO:0000256" key="6">
    <source>
        <dbReference type="SAM" id="Phobius"/>
    </source>
</evidence>
<feature type="transmembrane region" description="Helical" evidence="6">
    <location>
        <begin position="45"/>
        <end position="65"/>
    </location>
</feature>
<proteinExistence type="predicted"/>
<dbReference type="PANTHER" id="PTHR23510">
    <property type="entry name" value="INNER MEMBRANE TRANSPORT PROTEIN YAJR"/>
    <property type="match status" value="1"/>
</dbReference>
<keyword evidence="5 6" id="KW-0472">Membrane</keyword>